<keyword evidence="5" id="KW-1185">Reference proteome</keyword>
<feature type="region of interest" description="Disordered" evidence="1">
    <location>
        <begin position="169"/>
        <end position="192"/>
    </location>
</feature>
<protein>
    <submittedName>
        <fullName evidence="4">Uncharacterized protein</fullName>
    </submittedName>
</protein>
<sequence>MFLKILLSLFLPAAICTNVPCYWPDGTLADKYTPCGERTSHCCQEGTVCLTNGYCMSMIQPYTLTRATCVDRTWSSDTCKNPCDGVSGRESSGCSLVLYNYDADKDKALYCPNSIVGDPLGPDGIGCADGQDPFSVPSGNVILNRGLLENASCAVDTLNPTAPAAAITHSPNAANTSVPRCASDNSRDSGSGTRNVAIGAGVGVPLGVLALSAVGWAIFERRKRHQLVKSLAQPVIQTEVQKTNLELPDNQIPHELEGDRTG</sequence>
<keyword evidence="3" id="KW-0732">Signal</keyword>
<proteinExistence type="predicted"/>
<feature type="chain" id="PRO_5017184292" evidence="3">
    <location>
        <begin position="17"/>
        <end position="262"/>
    </location>
</feature>
<evidence type="ECO:0000313" key="4">
    <source>
        <dbReference type="EMBL" id="RJE21873.1"/>
    </source>
</evidence>
<evidence type="ECO:0000313" key="5">
    <source>
        <dbReference type="Proteomes" id="UP000266188"/>
    </source>
</evidence>
<feature type="signal peptide" evidence="3">
    <location>
        <begin position="1"/>
        <end position="16"/>
    </location>
</feature>
<feature type="transmembrane region" description="Helical" evidence="2">
    <location>
        <begin position="196"/>
        <end position="219"/>
    </location>
</feature>
<dbReference type="Proteomes" id="UP000266188">
    <property type="component" value="Unassembled WGS sequence"/>
</dbReference>
<name>A0A3A2ZHW1_9EURO</name>
<keyword evidence="2" id="KW-1133">Transmembrane helix</keyword>
<organism evidence="4 5">
    <name type="scientific">Aspergillus sclerotialis</name>
    <dbReference type="NCBI Taxonomy" id="2070753"/>
    <lineage>
        <taxon>Eukaryota</taxon>
        <taxon>Fungi</taxon>
        <taxon>Dikarya</taxon>
        <taxon>Ascomycota</taxon>
        <taxon>Pezizomycotina</taxon>
        <taxon>Eurotiomycetes</taxon>
        <taxon>Eurotiomycetidae</taxon>
        <taxon>Eurotiales</taxon>
        <taxon>Aspergillaceae</taxon>
        <taxon>Aspergillus</taxon>
        <taxon>Aspergillus subgen. Polypaecilum</taxon>
    </lineage>
</organism>
<accession>A0A3A2ZHW1</accession>
<keyword evidence="2" id="KW-0472">Membrane</keyword>
<dbReference type="AlphaFoldDB" id="A0A3A2ZHW1"/>
<evidence type="ECO:0000256" key="2">
    <source>
        <dbReference type="SAM" id="Phobius"/>
    </source>
</evidence>
<dbReference type="OrthoDB" id="5215637at2759"/>
<keyword evidence="2" id="KW-0812">Transmembrane</keyword>
<gene>
    <name evidence="4" type="ORF">PHISCL_05791</name>
</gene>
<dbReference type="EMBL" id="MVGC01000200">
    <property type="protein sequence ID" value="RJE21873.1"/>
    <property type="molecule type" value="Genomic_DNA"/>
</dbReference>
<evidence type="ECO:0000256" key="1">
    <source>
        <dbReference type="SAM" id="MobiDB-lite"/>
    </source>
</evidence>
<comment type="caution">
    <text evidence="4">The sequence shown here is derived from an EMBL/GenBank/DDBJ whole genome shotgun (WGS) entry which is preliminary data.</text>
</comment>
<feature type="compositionally biased region" description="Polar residues" evidence="1">
    <location>
        <begin position="169"/>
        <end position="178"/>
    </location>
</feature>
<evidence type="ECO:0000256" key="3">
    <source>
        <dbReference type="SAM" id="SignalP"/>
    </source>
</evidence>
<reference evidence="5" key="1">
    <citation type="submission" date="2017-02" db="EMBL/GenBank/DDBJ databases">
        <authorList>
            <person name="Tafer H."/>
            <person name="Lopandic K."/>
        </authorList>
    </citation>
    <scope>NUCLEOTIDE SEQUENCE [LARGE SCALE GENOMIC DNA]</scope>
    <source>
        <strain evidence="5">CBS 366.77</strain>
    </source>
</reference>